<keyword evidence="2" id="KW-1185">Reference proteome</keyword>
<dbReference type="Proteomes" id="UP001151760">
    <property type="component" value="Unassembled WGS sequence"/>
</dbReference>
<reference evidence="1" key="2">
    <citation type="submission" date="2022-01" db="EMBL/GenBank/DDBJ databases">
        <authorList>
            <person name="Yamashiro T."/>
            <person name="Shiraishi A."/>
            <person name="Satake H."/>
            <person name="Nakayama K."/>
        </authorList>
    </citation>
    <scope>NUCLEOTIDE SEQUENCE</scope>
</reference>
<evidence type="ECO:0000313" key="2">
    <source>
        <dbReference type="Proteomes" id="UP001151760"/>
    </source>
</evidence>
<dbReference type="EMBL" id="BQNB010015909">
    <property type="protein sequence ID" value="GJT45529.1"/>
    <property type="molecule type" value="Genomic_DNA"/>
</dbReference>
<protein>
    <submittedName>
        <fullName evidence="1">Uncharacterized protein</fullName>
    </submittedName>
</protein>
<name>A0ABQ5E319_9ASTR</name>
<reference evidence="1" key="1">
    <citation type="journal article" date="2022" name="Int. J. Mol. Sci.">
        <title>Draft Genome of Tanacetum Coccineum: Genomic Comparison of Closely Related Tanacetum-Family Plants.</title>
        <authorList>
            <person name="Yamashiro T."/>
            <person name="Shiraishi A."/>
            <person name="Nakayama K."/>
            <person name="Satake H."/>
        </authorList>
    </citation>
    <scope>NUCLEOTIDE SEQUENCE</scope>
</reference>
<sequence>MIRAGWISDKGSVISKEGWTLEWNVDVRVLEVQSGHFQEKKNDMDVFDGAFGGEGEKDVVMREGVVVTSSSLEMLRNSCLGGIMVILIFLEGLEEEALVKSMVGWFKEDEDDKKSEKDGLFN</sequence>
<organism evidence="1 2">
    <name type="scientific">Tanacetum coccineum</name>
    <dbReference type="NCBI Taxonomy" id="301880"/>
    <lineage>
        <taxon>Eukaryota</taxon>
        <taxon>Viridiplantae</taxon>
        <taxon>Streptophyta</taxon>
        <taxon>Embryophyta</taxon>
        <taxon>Tracheophyta</taxon>
        <taxon>Spermatophyta</taxon>
        <taxon>Magnoliopsida</taxon>
        <taxon>eudicotyledons</taxon>
        <taxon>Gunneridae</taxon>
        <taxon>Pentapetalae</taxon>
        <taxon>asterids</taxon>
        <taxon>campanulids</taxon>
        <taxon>Asterales</taxon>
        <taxon>Asteraceae</taxon>
        <taxon>Asteroideae</taxon>
        <taxon>Anthemideae</taxon>
        <taxon>Anthemidinae</taxon>
        <taxon>Tanacetum</taxon>
    </lineage>
</organism>
<gene>
    <name evidence="1" type="ORF">Tco_0954244</name>
</gene>
<accession>A0ABQ5E319</accession>
<evidence type="ECO:0000313" key="1">
    <source>
        <dbReference type="EMBL" id="GJT45529.1"/>
    </source>
</evidence>
<proteinExistence type="predicted"/>
<comment type="caution">
    <text evidence="1">The sequence shown here is derived from an EMBL/GenBank/DDBJ whole genome shotgun (WGS) entry which is preliminary data.</text>
</comment>